<dbReference type="Pfam" id="PF00069">
    <property type="entry name" value="Pkinase"/>
    <property type="match status" value="1"/>
</dbReference>
<dbReference type="SUPFAM" id="SSF56112">
    <property type="entry name" value="Protein kinase-like (PK-like)"/>
    <property type="match status" value="1"/>
</dbReference>
<keyword evidence="6" id="KW-1185">Reference proteome</keyword>
<dbReference type="Gene3D" id="3.80.10.10">
    <property type="entry name" value="Ribonuclease Inhibitor"/>
    <property type="match status" value="1"/>
</dbReference>
<dbReference type="EMBL" id="JAUFPX010000011">
    <property type="protein sequence ID" value="MDN3591464.1"/>
    <property type="molecule type" value="Genomic_DNA"/>
</dbReference>
<evidence type="ECO:0000313" key="5">
    <source>
        <dbReference type="EMBL" id="MDN3591464.1"/>
    </source>
</evidence>
<dbReference type="PROSITE" id="PS00107">
    <property type="entry name" value="PROTEIN_KINASE_ATP"/>
    <property type="match status" value="1"/>
</dbReference>
<dbReference type="InterPro" id="IPR017441">
    <property type="entry name" value="Protein_kinase_ATP_BS"/>
</dbReference>
<dbReference type="InterPro" id="IPR011009">
    <property type="entry name" value="Kinase-like_dom_sf"/>
</dbReference>
<dbReference type="Gene3D" id="3.30.200.20">
    <property type="entry name" value="Phosphorylase Kinase, domain 1"/>
    <property type="match status" value="1"/>
</dbReference>
<dbReference type="PROSITE" id="PS50011">
    <property type="entry name" value="PROTEIN_KINASE_DOM"/>
    <property type="match status" value="1"/>
</dbReference>
<evidence type="ECO:0000313" key="6">
    <source>
        <dbReference type="Proteomes" id="UP001224644"/>
    </source>
</evidence>
<keyword evidence="3" id="KW-0067">ATP-binding</keyword>
<gene>
    <name evidence="5" type="ORF">QWZ12_12675</name>
</gene>
<dbReference type="EC" id="2.7.-.-" evidence="5"/>
<dbReference type="SMART" id="SM00369">
    <property type="entry name" value="LRR_TYP"/>
    <property type="match status" value="3"/>
</dbReference>
<dbReference type="Pfam" id="PF13855">
    <property type="entry name" value="LRR_8"/>
    <property type="match status" value="1"/>
</dbReference>
<evidence type="ECO:0000256" key="3">
    <source>
        <dbReference type="PROSITE-ProRule" id="PRU10141"/>
    </source>
</evidence>
<keyword evidence="1" id="KW-0433">Leucine-rich repeat</keyword>
<evidence type="ECO:0000256" key="1">
    <source>
        <dbReference type="ARBA" id="ARBA00022614"/>
    </source>
</evidence>
<keyword evidence="5" id="KW-0413">Isomerase</keyword>
<keyword evidence="2" id="KW-0677">Repeat</keyword>
<protein>
    <submittedName>
        <fullName evidence="5">Leucine-rich repeat-containing protein kinase family protein</fullName>
        <ecNumber evidence="5">2.7.-.-</ecNumber>
    </submittedName>
</protein>
<dbReference type="InterPro" id="IPR003591">
    <property type="entry name" value="Leu-rich_rpt_typical-subtyp"/>
</dbReference>
<sequence length="431" mass="45567">MTTNAGTARQLAALGRGNLAGTRELRLAGGLAEFPRDLFGLADSLEILDLGAGSLTHLPQDLGRLRKLRVLFCSGNPFDRLPPALGDCPHLSQIGFRGCGLTEVPGEALPPALRWLTLTDNRIAALPDALGRRPQLQKLMLSGNRLTALPASLAEAGRLELLRLSANGFDALPAWLAALPALAWPTWAGNPSEGLRPSPRDRTIPWSDLALGERLGEGASGEVFAALWRGDRSEQAVAVKLFKNAMTSDGLPEREMEACLAAGAHPNLVGGLGRLGDHPGGTQGLVMPLLPGDWRVLAGPPSLESCSRDVYAPGLNLDAETVRRIARTIAAAAVHLHASGLLHGDLYAHNILWDGTTGEATLSDFGAACRLPHAAGADLQRLEVRAWGILLSELLARCLDPLPDLAALARACTQPEVARRPLMSDVLAALP</sequence>
<evidence type="ECO:0000259" key="4">
    <source>
        <dbReference type="PROSITE" id="PS50011"/>
    </source>
</evidence>
<dbReference type="InterPro" id="IPR001611">
    <property type="entry name" value="Leu-rich_rpt"/>
</dbReference>
<dbReference type="SUPFAM" id="SSF52058">
    <property type="entry name" value="L domain-like"/>
    <property type="match status" value="1"/>
</dbReference>
<dbReference type="GO" id="GO:0016853">
    <property type="term" value="F:isomerase activity"/>
    <property type="evidence" value="ECO:0007669"/>
    <property type="project" value="UniProtKB-KW"/>
</dbReference>
<name>A0ABT8BI29_9HYPH</name>
<feature type="domain" description="Protein kinase" evidence="4">
    <location>
        <begin position="209"/>
        <end position="431"/>
    </location>
</feature>
<dbReference type="Gene3D" id="1.10.510.10">
    <property type="entry name" value="Transferase(Phosphotransferase) domain 1"/>
    <property type="match status" value="1"/>
</dbReference>
<keyword evidence="5" id="KW-0418">Kinase</keyword>
<accession>A0ABT8BI29</accession>
<organism evidence="5 6">
    <name type="scientific">Methylobacterium adhaesivum</name>
    <dbReference type="NCBI Taxonomy" id="333297"/>
    <lineage>
        <taxon>Bacteria</taxon>
        <taxon>Pseudomonadati</taxon>
        <taxon>Pseudomonadota</taxon>
        <taxon>Alphaproteobacteria</taxon>
        <taxon>Hyphomicrobiales</taxon>
        <taxon>Methylobacteriaceae</taxon>
        <taxon>Methylobacterium</taxon>
    </lineage>
</organism>
<dbReference type="InterPro" id="IPR050647">
    <property type="entry name" value="Plant_LRR-RLKs"/>
</dbReference>
<reference evidence="6" key="1">
    <citation type="journal article" date="2019" name="Int. J. Syst. Evol. Microbiol.">
        <title>The Global Catalogue of Microorganisms (GCM) 10K type strain sequencing project: providing services to taxonomists for standard genome sequencing and annotation.</title>
        <authorList>
            <consortium name="The Broad Institute Genomics Platform"/>
            <consortium name="The Broad Institute Genome Sequencing Center for Infectious Disease"/>
            <person name="Wu L."/>
            <person name="Ma J."/>
        </authorList>
    </citation>
    <scope>NUCLEOTIDE SEQUENCE [LARGE SCALE GENOMIC DNA]</scope>
    <source>
        <strain evidence="6">CECT 7069</strain>
    </source>
</reference>
<dbReference type="InterPro" id="IPR000719">
    <property type="entry name" value="Prot_kinase_dom"/>
</dbReference>
<dbReference type="RefSeq" id="WP_238228004.1">
    <property type="nucleotide sequence ID" value="NZ_BPQD01000039.1"/>
</dbReference>
<feature type="binding site" evidence="3">
    <location>
        <position position="240"/>
    </location>
    <ligand>
        <name>ATP</name>
        <dbReference type="ChEBI" id="CHEBI:30616"/>
    </ligand>
</feature>
<comment type="caution">
    <text evidence="5">The sequence shown here is derived from an EMBL/GenBank/DDBJ whole genome shotgun (WGS) entry which is preliminary data.</text>
</comment>
<dbReference type="InterPro" id="IPR032675">
    <property type="entry name" value="LRR_dom_sf"/>
</dbReference>
<keyword evidence="3" id="KW-0547">Nucleotide-binding</keyword>
<dbReference type="GO" id="GO:0016301">
    <property type="term" value="F:kinase activity"/>
    <property type="evidence" value="ECO:0007669"/>
    <property type="project" value="UniProtKB-KW"/>
</dbReference>
<dbReference type="PANTHER" id="PTHR48056">
    <property type="entry name" value="LRR RECEPTOR-LIKE SERINE/THREONINE-PROTEIN KINASE-RELATED"/>
    <property type="match status" value="1"/>
</dbReference>
<keyword evidence="5" id="KW-0808">Transferase</keyword>
<dbReference type="Proteomes" id="UP001224644">
    <property type="component" value="Unassembled WGS sequence"/>
</dbReference>
<proteinExistence type="predicted"/>
<evidence type="ECO:0000256" key="2">
    <source>
        <dbReference type="ARBA" id="ARBA00022737"/>
    </source>
</evidence>